<reference evidence="4 5" key="1">
    <citation type="submission" date="2024-11" db="EMBL/GenBank/DDBJ databases">
        <authorList>
            <person name="Lucas J.A."/>
        </authorList>
    </citation>
    <scope>NUCLEOTIDE SEQUENCE [LARGE SCALE GENOMIC DNA]</scope>
    <source>
        <strain evidence="4 5">Z 5.4</strain>
    </source>
</reference>
<keyword evidence="1 2" id="KW-0238">DNA-binding</keyword>
<keyword evidence="5" id="KW-1185">Reference proteome</keyword>
<proteinExistence type="predicted"/>
<name>A0ABW8R9W1_9BACI</name>
<accession>A0ABW8R9W1</accession>
<dbReference type="EMBL" id="JBJHQH010000001">
    <property type="protein sequence ID" value="MFK9090235.1"/>
    <property type="molecule type" value="Genomic_DNA"/>
</dbReference>
<comment type="caution">
    <text evidence="4">The sequence shown here is derived from an EMBL/GenBank/DDBJ whole genome shotgun (WGS) entry which is preliminary data.</text>
</comment>
<gene>
    <name evidence="4" type="ORF">ACJEBI_01900</name>
</gene>
<dbReference type="PROSITE" id="PS51900">
    <property type="entry name" value="CB"/>
    <property type="match status" value="1"/>
</dbReference>
<dbReference type="Proteomes" id="UP001623041">
    <property type="component" value="Unassembled WGS sequence"/>
</dbReference>
<evidence type="ECO:0000313" key="5">
    <source>
        <dbReference type="Proteomes" id="UP001623041"/>
    </source>
</evidence>
<feature type="domain" description="Core-binding (CB)" evidence="3">
    <location>
        <begin position="10"/>
        <end position="95"/>
    </location>
</feature>
<protein>
    <recommendedName>
        <fullName evidence="3">Core-binding (CB) domain-containing protein</fullName>
    </recommendedName>
</protein>
<evidence type="ECO:0000259" key="3">
    <source>
        <dbReference type="PROSITE" id="PS51900"/>
    </source>
</evidence>
<dbReference type="InterPro" id="IPR010998">
    <property type="entry name" value="Integrase_recombinase_N"/>
</dbReference>
<organism evidence="4 5">
    <name type="scientific">Bacillus salipaludis</name>
    <dbReference type="NCBI Taxonomy" id="2547811"/>
    <lineage>
        <taxon>Bacteria</taxon>
        <taxon>Bacillati</taxon>
        <taxon>Bacillota</taxon>
        <taxon>Bacilli</taxon>
        <taxon>Bacillales</taxon>
        <taxon>Bacillaceae</taxon>
        <taxon>Bacillus</taxon>
    </lineage>
</organism>
<evidence type="ECO:0000256" key="1">
    <source>
        <dbReference type="ARBA" id="ARBA00023125"/>
    </source>
</evidence>
<dbReference type="Gene3D" id="1.10.150.130">
    <property type="match status" value="1"/>
</dbReference>
<dbReference type="RefSeq" id="WP_406578931.1">
    <property type="nucleotide sequence ID" value="NZ_JBJHQH010000001.1"/>
</dbReference>
<evidence type="ECO:0000256" key="2">
    <source>
        <dbReference type="PROSITE-ProRule" id="PRU01248"/>
    </source>
</evidence>
<dbReference type="InterPro" id="IPR044068">
    <property type="entry name" value="CB"/>
</dbReference>
<evidence type="ECO:0000313" key="4">
    <source>
        <dbReference type="EMBL" id="MFK9090235.1"/>
    </source>
</evidence>
<sequence>MAKFHTILNEYIELEVTEYLTYLSKVVGLTDATQISHKSFLKRLFYFLSPNQRFDHSMITVDSVQNFFANELKHLKPSSKKRVIGILRRYIRYLQFKGFEIDSELFVQPLRTPVWKLSNVPKTFENPQMM</sequence>